<feature type="compositionally biased region" description="Basic and acidic residues" evidence="1">
    <location>
        <begin position="1"/>
        <end position="28"/>
    </location>
</feature>
<feature type="region of interest" description="Disordered" evidence="1">
    <location>
        <begin position="1"/>
        <end position="32"/>
    </location>
</feature>
<name>A0A261XSX0_9FUNG</name>
<keyword evidence="3" id="KW-1185">Reference proteome</keyword>
<evidence type="ECO:0000256" key="1">
    <source>
        <dbReference type="SAM" id="MobiDB-lite"/>
    </source>
</evidence>
<sequence>MAQLEAHHVEDVSTHHTAMDVDQDKDPLDQPQELTRSLADLAIADSVQVTPSTSTESLMRPLADSSYYTLPEIPHGDSLFFETLASDEASLSTSPSDPPLDSLQDLKAQIERLRATAQQLEACSQMVQASITVVEEKRVKAERRRTWMNMRRSGVSGLINGVEGTVEWDTIRRQFEDDDEEEEEEDKE</sequence>
<dbReference type="Proteomes" id="UP000242875">
    <property type="component" value="Unassembled WGS sequence"/>
</dbReference>
<gene>
    <name evidence="2" type="ORF">BZG36_05567</name>
</gene>
<accession>A0A261XSX0</accession>
<reference evidence="2 3" key="1">
    <citation type="journal article" date="2017" name="Mycologia">
        <title>Bifiguratus adelaidae, gen. et sp. nov., a new member of Mucoromycotina in endophytic and soil-dwelling habitats.</title>
        <authorList>
            <person name="Torres-Cruz T.J."/>
            <person name="Billingsley Tobias T.L."/>
            <person name="Almatruk M."/>
            <person name="Hesse C."/>
            <person name="Kuske C.R."/>
            <person name="Desiro A."/>
            <person name="Benucci G.M."/>
            <person name="Bonito G."/>
            <person name="Stajich J.E."/>
            <person name="Dunlap C."/>
            <person name="Arnold A.E."/>
            <person name="Porras-Alfaro A."/>
        </authorList>
    </citation>
    <scope>NUCLEOTIDE SEQUENCE [LARGE SCALE GENOMIC DNA]</scope>
    <source>
        <strain evidence="2 3">AZ0501</strain>
    </source>
</reference>
<comment type="caution">
    <text evidence="2">The sequence shown here is derived from an EMBL/GenBank/DDBJ whole genome shotgun (WGS) entry which is preliminary data.</text>
</comment>
<dbReference type="EMBL" id="MVBO01000356">
    <property type="protein sequence ID" value="OZJ01455.1"/>
    <property type="molecule type" value="Genomic_DNA"/>
</dbReference>
<evidence type="ECO:0000313" key="3">
    <source>
        <dbReference type="Proteomes" id="UP000242875"/>
    </source>
</evidence>
<organism evidence="2 3">
    <name type="scientific">Bifiguratus adelaidae</name>
    <dbReference type="NCBI Taxonomy" id="1938954"/>
    <lineage>
        <taxon>Eukaryota</taxon>
        <taxon>Fungi</taxon>
        <taxon>Fungi incertae sedis</taxon>
        <taxon>Mucoromycota</taxon>
        <taxon>Mucoromycotina</taxon>
        <taxon>Endogonomycetes</taxon>
        <taxon>Endogonales</taxon>
        <taxon>Endogonales incertae sedis</taxon>
        <taxon>Bifiguratus</taxon>
    </lineage>
</organism>
<protein>
    <submittedName>
        <fullName evidence="2">Uncharacterized protein</fullName>
    </submittedName>
</protein>
<evidence type="ECO:0000313" key="2">
    <source>
        <dbReference type="EMBL" id="OZJ01455.1"/>
    </source>
</evidence>
<proteinExistence type="predicted"/>
<dbReference type="AlphaFoldDB" id="A0A261XSX0"/>